<dbReference type="EMBL" id="JAABOE010000015">
    <property type="protein sequence ID" value="KAF3187074.1"/>
    <property type="molecule type" value="Genomic_DNA"/>
</dbReference>
<feature type="region of interest" description="Disordered" evidence="1">
    <location>
        <begin position="181"/>
        <end position="222"/>
    </location>
</feature>
<feature type="compositionally biased region" description="Acidic residues" evidence="1">
    <location>
        <begin position="208"/>
        <end position="218"/>
    </location>
</feature>
<accession>A0A7C8Q0I1</accession>
<evidence type="ECO:0000313" key="2">
    <source>
        <dbReference type="EMBL" id="KAF3187074.1"/>
    </source>
</evidence>
<gene>
    <name evidence="2" type="ORF">TWF788_002652</name>
</gene>
<evidence type="ECO:0000256" key="1">
    <source>
        <dbReference type="SAM" id="MobiDB-lite"/>
    </source>
</evidence>
<evidence type="ECO:0000313" key="3">
    <source>
        <dbReference type="Proteomes" id="UP000479691"/>
    </source>
</evidence>
<protein>
    <submittedName>
        <fullName evidence="2">Uncharacterized protein</fullName>
    </submittedName>
</protein>
<feature type="region of interest" description="Disordered" evidence="1">
    <location>
        <begin position="67"/>
        <end position="86"/>
    </location>
</feature>
<dbReference type="AlphaFoldDB" id="A0A7C8Q0I1"/>
<feature type="compositionally biased region" description="Basic and acidic residues" evidence="1">
    <location>
        <begin position="184"/>
        <end position="207"/>
    </location>
</feature>
<organism evidence="2 3">
    <name type="scientific">Orbilia oligospora</name>
    <name type="common">Nematode-trapping fungus</name>
    <name type="synonym">Arthrobotrys oligospora</name>
    <dbReference type="NCBI Taxonomy" id="2813651"/>
    <lineage>
        <taxon>Eukaryota</taxon>
        <taxon>Fungi</taxon>
        <taxon>Dikarya</taxon>
        <taxon>Ascomycota</taxon>
        <taxon>Pezizomycotina</taxon>
        <taxon>Orbiliomycetes</taxon>
        <taxon>Orbiliales</taxon>
        <taxon>Orbiliaceae</taxon>
        <taxon>Orbilia</taxon>
    </lineage>
</organism>
<name>A0A7C8Q0I1_ORBOL</name>
<dbReference type="Proteomes" id="UP000479691">
    <property type="component" value="Unassembled WGS sequence"/>
</dbReference>
<comment type="caution">
    <text evidence="2">The sequence shown here is derived from an EMBL/GenBank/DDBJ whole genome shotgun (WGS) entry which is preliminary data.</text>
</comment>
<sequence>MFCKELKKEVSRADMEGRMDKTGRVTESMVEGNETSIIIEEDHDVRMNTPEREDHKFTLSNIDYGIREEEEEEEGIWPTLSTPKRPETLTQLPEEEEEINLLQCSDNDQDDEDDDSGYWTGRKRIRISVNKYKSRKPSLHSPEGDHLAFDRISPNSKYYKTPYVPSEKPVNRVLFPSAARRKKNIIENREQEKIQPEENDDVNHDVAEPEPQEPEPENIYDPLTPYRHTWTDSNLVVLYVLRRW</sequence>
<reference evidence="2 3" key="1">
    <citation type="submission" date="2019-06" db="EMBL/GenBank/DDBJ databases">
        <authorList>
            <person name="Palmer J.M."/>
        </authorList>
    </citation>
    <scope>NUCLEOTIDE SEQUENCE [LARGE SCALE GENOMIC DNA]</scope>
    <source>
        <strain evidence="2 3">TWF788</strain>
    </source>
</reference>
<proteinExistence type="predicted"/>